<dbReference type="EMBL" id="CAJHUC010002212">
    <property type="protein sequence ID" value="CAD7703409.1"/>
    <property type="molecule type" value="Genomic_DNA"/>
</dbReference>
<evidence type="ECO:0000313" key="5">
    <source>
        <dbReference type="EMBL" id="CAD7703409.1"/>
    </source>
</evidence>
<dbReference type="OrthoDB" id="10257567at2759"/>
<keyword evidence="3" id="KW-1133">Transmembrane helix</keyword>
<protein>
    <recommendedName>
        <fullName evidence="4">CASP C-terminal domain-containing protein</fullName>
    </recommendedName>
</protein>
<dbReference type="Pfam" id="PF08172">
    <property type="entry name" value="CASP_C"/>
    <property type="match status" value="1"/>
</dbReference>
<dbReference type="PANTHER" id="PTHR14043:SF2">
    <property type="entry name" value="HOMEOBOX PROTEIN CUT"/>
    <property type="match status" value="1"/>
</dbReference>
<dbReference type="GO" id="GO:0000139">
    <property type="term" value="C:Golgi membrane"/>
    <property type="evidence" value="ECO:0007669"/>
    <property type="project" value="InterPro"/>
</dbReference>
<keyword evidence="1 2" id="KW-0175">Coiled coil</keyword>
<name>A0A8S1J809_9CHLO</name>
<feature type="transmembrane region" description="Helical" evidence="3">
    <location>
        <begin position="134"/>
        <end position="152"/>
    </location>
</feature>
<dbReference type="Proteomes" id="UP000708148">
    <property type="component" value="Unassembled WGS sequence"/>
</dbReference>
<keyword evidence="3" id="KW-0472">Membrane</keyword>
<accession>A0A8S1J809</accession>
<gene>
    <name evidence="5" type="ORF">OSTQU699_LOCUS8766</name>
</gene>
<dbReference type="AlphaFoldDB" id="A0A8S1J809"/>
<feature type="coiled-coil region" evidence="2">
    <location>
        <begin position="18"/>
        <end position="52"/>
    </location>
</feature>
<evidence type="ECO:0000256" key="2">
    <source>
        <dbReference type="SAM" id="Coils"/>
    </source>
</evidence>
<evidence type="ECO:0000313" key="6">
    <source>
        <dbReference type="Proteomes" id="UP000708148"/>
    </source>
</evidence>
<evidence type="ECO:0000259" key="4">
    <source>
        <dbReference type="Pfam" id="PF08172"/>
    </source>
</evidence>
<dbReference type="PANTHER" id="PTHR14043">
    <property type="entry name" value="CCAAT DISPLACEMENT PROTEIN-RELATED"/>
    <property type="match status" value="1"/>
</dbReference>
<comment type="caution">
    <text evidence="5">The sequence shown here is derived from an EMBL/GenBank/DDBJ whole genome shotgun (WGS) entry which is preliminary data.</text>
</comment>
<keyword evidence="6" id="KW-1185">Reference proteome</keyword>
<evidence type="ECO:0000256" key="3">
    <source>
        <dbReference type="SAM" id="Phobius"/>
    </source>
</evidence>
<reference evidence="5" key="1">
    <citation type="submission" date="2020-12" db="EMBL/GenBank/DDBJ databases">
        <authorList>
            <person name="Iha C."/>
        </authorList>
    </citation>
    <scope>NUCLEOTIDE SEQUENCE</scope>
</reference>
<dbReference type="InterPro" id="IPR012955">
    <property type="entry name" value="CASP_C"/>
</dbReference>
<sequence length="186" mass="21516">MEGAEGTQTMTSVLCNQRDRFRRRVQEMEEQVSQLQTEVSSSRSELKSARADNIALIERLKFVQGYRNQNSQRTDLEVGLDVEHKYVKEYEAKMDPFNAFRGQQRDIRRKQLGFVDRAVYFVGELVFGNRYARLFVFCYVVLLHILVLATLLHSSPQTDDFLKEEEIAKLCREHVAKHGPIVGSGD</sequence>
<evidence type="ECO:0000256" key="1">
    <source>
        <dbReference type="ARBA" id="ARBA00023054"/>
    </source>
</evidence>
<dbReference type="GO" id="GO:0006891">
    <property type="term" value="P:intra-Golgi vesicle-mediated transport"/>
    <property type="evidence" value="ECO:0007669"/>
    <property type="project" value="InterPro"/>
</dbReference>
<organism evidence="5 6">
    <name type="scientific">Ostreobium quekettii</name>
    <dbReference type="NCBI Taxonomy" id="121088"/>
    <lineage>
        <taxon>Eukaryota</taxon>
        <taxon>Viridiplantae</taxon>
        <taxon>Chlorophyta</taxon>
        <taxon>core chlorophytes</taxon>
        <taxon>Ulvophyceae</taxon>
        <taxon>TCBD clade</taxon>
        <taxon>Bryopsidales</taxon>
        <taxon>Ostreobineae</taxon>
        <taxon>Ostreobiaceae</taxon>
        <taxon>Ostreobium</taxon>
    </lineage>
</organism>
<keyword evidence="3" id="KW-0812">Transmembrane</keyword>
<feature type="domain" description="CASP C-terminal" evidence="4">
    <location>
        <begin position="7"/>
        <end position="154"/>
    </location>
</feature>
<proteinExistence type="predicted"/>